<proteinExistence type="predicted"/>
<gene>
    <name evidence="1" type="ORF">SAMN05216179_3457</name>
</gene>
<dbReference type="STRING" id="1027249.SAMN05216179_3457"/>
<dbReference type="RefSeq" id="WP_084543512.1">
    <property type="nucleotide sequence ID" value="NZ_FRCZ01000008.1"/>
</dbReference>
<protein>
    <recommendedName>
        <fullName evidence="3">DUF1643 domain-containing protein</fullName>
    </recommendedName>
</protein>
<dbReference type="OrthoDB" id="1684316at2"/>
<dbReference type="AlphaFoldDB" id="A0A1M7QQ80"/>
<dbReference type="Pfam" id="PF07799">
    <property type="entry name" value="DUF1643"/>
    <property type="match status" value="1"/>
</dbReference>
<organism evidence="1 2">
    <name type="scientific">Gracilibacillus kekensis</name>
    <dbReference type="NCBI Taxonomy" id="1027249"/>
    <lineage>
        <taxon>Bacteria</taxon>
        <taxon>Bacillati</taxon>
        <taxon>Bacillota</taxon>
        <taxon>Bacilli</taxon>
        <taxon>Bacillales</taxon>
        <taxon>Bacillaceae</taxon>
        <taxon>Gracilibacillus</taxon>
    </lineage>
</organism>
<evidence type="ECO:0000313" key="2">
    <source>
        <dbReference type="Proteomes" id="UP000184184"/>
    </source>
</evidence>
<sequence>MKTTKSTMKTEATYDDEMRNKYLIRKEWDKNKRKALVIMKNAGQADEIMQDQTTMYVINNLSKLEYGVVHIVNLFPSIEEDEAKESAIENLKCIQEAIAKVADVIIAVGKGVETNKKAVERLNMILAVLLDKKANILQIETNYGRKGFHPLYPAVKHQWKLVPYEVSDKVNE</sequence>
<dbReference type="EMBL" id="FRCZ01000008">
    <property type="protein sequence ID" value="SHN33697.1"/>
    <property type="molecule type" value="Genomic_DNA"/>
</dbReference>
<dbReference type="Proteomes" id="UP000184184">
    <property type="component" value="Unassembled WGS sequence"/>
</dbReference>
<name>A0A1M7QQ80_9BACI</name>
<evidence type="ECO:0008006" key="3">
    <source>
        <dbReference type="Google" id="ProtNLM"/>
    </source>
</evidence>
<dbReference type="InterPro" id="IPR012441">
    <property type="entry name" value="DUF1643"/>
</dbReference>
<keyword evidence="2" id="KW-1185">Reference proteome</keyword>
<accession>A0A1M7QQ80</accession>
<evidence type="ECO:0000313" key="1">
    <source>
        <dbReference type="EMBL" id="SHN33697.1"/>
    </source>
</evidence>
<reference evidence="1 2" key="1">
    <citation type="submission" date="2016-11" db="EMBL/GenBank/DDBJ databases">
        <authorList>
            <person name="Jaros S."/>
            <person name="Januszkiewicz K."/>
            <person name="Wedrychowicz H."/>
        </authorList>
    </citation>
    <scope>NUCLEOTIDE SEQUENCE [LARGE SCALE GENOMIC DNA]</scope>
    <source>
        <strain evidence="1 2">CGMCC 1.10681</strain>
    </source>
</reference>